<dbReference type="Proteomes" id="UP000313066">
    <property type="component" value="Unassembled WGS sequence"/>
</dbReference>
<proteinExistence type="predicted"/>
<gene>
    <name evidence="2" type="ORF">FH610_025875</name>
</gene>
<protein>
    <submittedName>
        <fullName evidence="2">Uncharacterized protein</fullName>
    </submittedName>
</protein>
<accession>A0A5N6BNW1</accession>
<dbReference type="AlphaFoldDB" id="A0A5N6BNW1"/>
<organism evidence="2 3">
    <name type="scientific">Microbispora catharanthi</name>
    <dbReference type="NCBI Taxonomy" id="1712871"/>
    <lineage>
        <taxon>Bacteria</taxon>
        <taxon>Bacillati</taxon>
        <taxon>Actinomycetota</taxon>
        <taxon>Actinomycetes</taxon>
        <taxon>Streptosporangiales</taxon>
        <taxon>Streptosporangiaceae</taxon>
        <taxon>Microbispora</taxon>
    </lineage>
</organism>
<reference evidence="2 3" key="1">
    <citation type="submission" date="2019-10" db="EMBL/GenBank/DDBJ databases">
        <title>Nonomuraea sp. nov., isolated from Phyllanthus amarus.</title>
        <authorList>
            <person name="Klykleung N."/>
            <person name="Tanasupawat S."/>
        </authorList>
    </citation>
    <scope>NUCLEOTIDE SEQUENCE [LARGE SCALE GENOMIC DNA]</scope>
    <source>
        <strain evidence="2 3">CR1-09</strain>
    </source>
</reference>
<evidence type="ECO:0000313" key="2">
    <source>
        <dbReference type="EMBL" id="KAB8181878.1"/>
    </source>
</evidence>
<name>A0A5N6BNW1_9ACTN</name>
<sequence length="73" mass="7722">MSDDGNIDGNVGHHAHTMGTVDHPRPTRSSMGDRATADAVAFLVPDSWPKLARSARGAQQTFGIVLTAVKILP</sequence>
<keyword evidence="3" id="KW-1185">Reference proteome</keyword>
<dbReference type="RefSeq" id="WP_139577436.1">
    <property type="nucleotide sequence ID" value="NZ_VDMA02000015.1"/>
</dbReference>
<feature type="region of interest" description="Disordered" evidence="1">
    <location>
        <begin position="1"/>
        <end position="32"/>
    </location>
</feature>
<evidence type="ECO:0000256" key="1">
    <source>
        <dbReference type="SAM" id="MobiDB-lite"/>
    </source>
</evidence>
<evidence type="ECO:0000313" key="3">
    <source>
        <dbReference type="Proteomes" id="UP000313066"/>
    </source>
</evidence>
<dbReference type="EMBL" id="VDMA02000015">
    <property type="protein sequence ID" value="KAB8181878.1"/>
    <property type="molecule type" value="Genomic_DNA"/>
</dbReference>
<comment type="caution">
    <text evidence="2">The sequence shown here is derived from an EMBL/GenBank/DDBJ whole genome shotgun (WGS) entry which is preliminary data.</text>
</comment>